<gene>
    <name evidence="1" type="ORF">EHRUM2_10130</name>
</gene>
<sequence length="63" mass="7839">MKITDTFIFFNIYGSSEYKRVYTLINKFYTSYFAVNLVYLSYKKNLIQWVTTFYKINFKYYSF</sequence>
<proteinExistence type="predicted"/>
<protein>
    <submittedName>
        <fullName evidence="1">ABC-type transport system permease component</fullName>
    </submittedName>
</protein>
<dbReference type="AlphaFoldDB" id="A0A170S9T3"/>
<evidence type="ECO:0000313" key="1">
    <source>
        <dbReference type="EMBL" id="GAT77782.1"/>
    </source>
</evidence>
<dbReference type="EMBL" id="BDDL01000116">
    <property type="protein sequence ID" value="GAT77782.1"/>
    <property type="molecule type" value="Genomic_DNA"/>
</dbReference>
<reference evidence="2" key="1">
    <citation type="submission" date="2016-05" db="EMBL/GenBank/DDBJ databases">
        <title>Draft genome sequences of four strains of Ehrlichia ruminantium, a tick-borne pathogen of ruminants, isolated from Zimbabwe, The Gambia and Ghana.</title>
        <authorList>
            <person name="Nakao R."/>
            <person name="Jongejan F."/>
            <person name="Sugimoto C."/>
        </authorList>
    </citation>
    <scope>NUCLEOTIDE SEQUENCE [LARGE SCALE GENOMIC DNA]</scope>
    <source>
        <strain evidence="2">Kerr Seringe</strain>
    </source>
</reference>
<evidence type="ECO:0000313" key="2">
    <source>
        <dbReference type="Proteomes" id="UP000092677"/>
    </source>
</evidence>
<name>A0A170S9T3_EHRRU</name>
<organism evidence="1 2">
    <name type="scientific">Ehrlichia ruminantium</name>
    <name type="common">heartwater rickettsia</name>
    <name type="synonym">Cowdria ruminantium</name>
    <dbReference type="NCBI Taxonomy" id="779"/>
    <lineage>
        <taxon>Bacteria</taxon>
        <taxon>Pseudomonadati</taxon>
        <taxon>Pseudomonadota</taxon>
        <taxon>Alphaproteobacteria</taxon>
        <taxon>Rickettsiales</taxon>
        <taxon>Anaplasmataceae</taxon>
        <taxon>Ehrlichia</taxon>
    </lineage>
</organism>
<dbReference type="Proteomes" id="UP000092677">
    <property type="component" value="Unassembled WGS sequence"/>
</dbReference>
<accession>A0A170S9T3</accession>
<comment type="caution">
    <text evidence="1">The sequence shown here is derived from an EMBL/GenBank/DDBJ whole genome shotgun (WGS) entry which is preliminary data.</text>
</comment>